<sequence length="155" mass="16884">MTGIDRGDRRALSNAVIGRIFNEYRGFRLGLEHLSRKNITIVRTTGELSNQRSIDTARVESDFNACVATEVGSILYQGHSLAHPRCGHGRTYASYSTANDTNIKVLKSVRLLLVNPGADGAICALRHFSHDQPRSLAPNSVSRNSPLNATVNLPG</sequence>
<name>A0A4P9XGP9_9FUNG</name>
<evidence type="ECO:0000256" key="1">
    <source>
        <dbReference type="SAM" id="MobiDB-lite"/>
    </source>
</evidence>
<keyword evidence="3" id="KW-1185">Reference proteome</keyword>
<reference evidence="3" key="1">
    <citation type="journal article" date="2018" name="Nat. Microbiol.">
        <title>Leveraging single-cell genomics to expand the fungal tree of life.</title>
        <authorList>
            <person name="Ahrendt S.R."/>
            <person name="Quandt C.A."/>
            <person name="Ciobanu D."/>
            <person name="Clum A."/>
            <person name="Salamov A."/>
            <person name="Andreopoulos B."/>
            <person name="Cheng J.F."/>
            <person name="Woyke T."/>
            <person name="Pelin A."/>
            <person name="Henrissat B."/>
            <person name="Reynolds N.K."/>
            <person name="Benny G.L."/>
            <person name="Smith M.E."/>
            <person name="James T.Y."/>
            <person name="Grigoriev I.V."/>
        </authorList>
    </citation>
    <scope>NUCLEOTIDE SEQUENCE [LARGE SCALE GENOMIC DNA]</scope>
    <source>
        <strain evidence="3">RSA 1356</strain>
    </source>
</reference>
<dbReference type="Proteomes" id="UP000271241">
    <property type="component" value="Unassembled WGS sequence"/>
</dbReference>
<evidence type="ECO:0000313" key="3">
    <source>
        <dbReference type="Proteomes" id="UP000271241"/>
    </source>
</evidence>
<dbReference type="AlphaFoldDB" id="A0A4P9XGP9"/>
<feature type="compositionally biased region" description="Polar residues" evidence="1">
    <location>
        <begin position="137"/>
        <end position="155"/>
    </location>
</feature>
<proteinExistence type="predicted"/>
<accession>A0A4P9XGP9</accession>
<evidence type="ECO:0000313" key="2">
    <source>
        <dbReference type="EMBL" id="RKP04825.1"/>
    </source>
</evidence>
<dbReference type="EMBL" id="KZ993427">
    <property type="protein sequence ID" value="RKP04825.1"/>
    <property type="molecule type" value="Genomic_DNA"/>
</dbReference>
<feature type="region of interest" description="Disordered" evidence="1">
    <location>
        <begin position="134"/>
        <end position="155"/>
    </location>
</feature>
<gene>
    <name evidence="2" type="ORF">THASP1DRAFT_26598</name>
</gene>
<organism evidence="2 3">
    <name type="scientific">Thamnocephalis sphaerospora</name>
    <dbReference type="NCBI Taxonomy" id="78915"/>
    <lineage>
        <taxon>Eukaryota</taxon>
        <taxon>Fungi</taxon>
        <taxon>Fungi incertae sedis</taxon>
        <taxon>Zoopagomycota</taxon>
        <taxon>Zoopagomycotina</taxon>
        <taxon>Zoopagomycetes</taxon>
        <taxon>Zoopagales</taxon>
        <taxon>Sigmoideomycetaceae</taxon>
        <taxon>Thamnocephalis</taxon>
    </lineage>
</organism>
<protein>
    <submittedName>
        <fullName evidence="2">Uncharacterized protein</fullName>
    </submittedName>
</protein>